<dbReference type="GO" id="GO:0033202">
    <property type="term" value="C:DNA helicase complex"/>
    <property type="evidence" value="ECO:0007669"/>
    <property type="project" value="TreeGrafter"/>
</dbReference>
<dbReference type="EC" id="5.6.2.4" evidence="12"/>
<dbReference type="InterPro" id="IPR014017">
    <property type="entry name" value="DNA_helicase_UvrD-like_C"/>
</dbReference>
<comment type="catalytic activity">
    <reaction evidence="13">
        <text>ATP + H2O = ADP + phosphate + H(+)</text>
        <dbReference type="Rhea" id="RHEA:13065"/>
        <dbReference type="ChEBI" id="CHEBI:15377"/>
        <dbReference type="ChEBI" id="CHEBI:15378"/>
        <dbReference type="ChEBI" id="CHEBI:30616"/>
        <dbReference type="ChEBI" id="CHEBI:43474"/>
        <dbReference type="ChEBI" id="CHEBI:456216"/>
        <dbReference type="EC" id="5.6.2.4"/>
    </reaction>
</comment>
<evidence type="ECO:0000256" key="8">
    <source>
        <dbReference type="ARBA" id="ARBA00023125"/>
    </source>
</evidence>
<dbReference type="GO" id="GO:0005829">
    <property type="term" value="C:cytosol"/>
    <property type="evidence" value="ECO:0007669"/>
    <property type="project" value="TreeGrafter"/>
</dbReference>
<evidence type="ECO:0000256" key="5">
    <source>
        <dbReference type="ARBA" id="ARBA00022806"/>
    </source>
</evidence>
<feature type="compositionally biased region" description="Basic residues" evidence="14">
    <location>
        <begin position="898"/>
        <end position="909"/>
    </location>
</feature>
<dbReference type="AlphaFoldDB" id="A0A0F9SQ52"/>
<evidence type="ECO:0000256" key="3">
    <source>
        <dbReference type="ARBA" id="ARBA00022763"/>
    </source>
</evidence>
<organism evidence="17">
    <name type="scientific">marine sediment metagenome</name>
    <dbReference type="NCBI Taxonomy" id="412755"/>
    <lineage>
        <taxon>unclassified sequences</taxon>
        <taxon>metagenomes</taxon>
        <taxon>ecological metagenomes</taxon>
    </lineage>
</organism>
<keyword evidence="2" id="KW-0547">Nucleotide-binding</keyword>
<keyword evidence="4" id="KW-0378">Hydrolase</keyword>
<dbReference type="GO" id="GO:0004527">
    <property type="term" value="F:exonuclease activity"/>
    <property type="evidence" value="ECO:0007669"/>
    <property type="project" value="UniProtKB-KW"/>
</dbReference>
<dbReference type="InterPro" id="IPR027417">
    <property type="entry name" value="P-loop_NTPase"/>
</dbReference>
<dbReference type="SUPFAM" id="SSF52540">
    <property type="entry name" value="P-loop containing nucleoside triphosphate hydrolases"/>
    <property type="match status" value="1"/>
</dbReference>
<reference evidence="17" key="1">
    <citation type="journal article" date="2015" name="Nature">
        <title>Complex archaea that bridge the gap between prokaryotes and eukaryotes.</title>
        <authorList>
            <person name="Spang A."/>
            <person name="Saw J.H."/>
            <person name="Jorgensen S.L."/>
            <person name="Zaremba-Niedzwiedzka K."/>
            <person name="Martijn J."/>
            <person name="Lind A.E."/>
            <person name="van Eijk R."/>
            <person name="Schleper C."/>
            <person name="Guy L."/>
            <person name="Ettema T.J."/>
        </authorList>
    </citation>
    <scope>NUCLEOTIDE SEQUENCE</scope>
</reference>
<dbReference type="PROSITE" id="PS51217">
    <property type="entry name" value="UVRD_HELICASE_CTER"/>
    <property type="match status" value="1"/>
</dbReference>
<evidence type="ECO:0000259" key="16">
    <source>
        <dbReference type="PROSITE" id="PS51217"/>
    </source>
</evidence>
<dbReference type="SUPFAM" id="SSF52980">
    <property type="entry name" value="Restriction endonuclease-like"/>
    <property type="match status" value="1"/>
</dbReference>
<proteinExistence type="predicted"/>
<keyword evidence="3" id="KW-0227">DNA damage</keyword>
<evidence type="ECO:0000256" key="9">
    <source>
        <dbReference type="ARBA" id="ARBA00023204"/>
    </source>
</evidence>
<dbReference type="GO" id="GO:0005524">
    <property type="term" value="F:ATP binding"/>
    <property type="evidence" value="ECO:0007669"/>
    <property type="project" value="UniProtKB-KW"/>
</dbReference>
<evidence type="ECO:0000259" key="15">
    <source>
        <dbReference type="PROSITE" id="PS51198"/>
    </source>
</evidence>
<evidence type="ECO:0000256" key="10">
    <source>
        <dbReference type="ARBA" id="ARBA00023235"/>
    </source>
</evidence>
<evidence type="ECO:0000256" key="11">
    <source>
        <dbReference type="ARBA" id="ARBA00034617"/>
    </source>
</evidence>
<dbReference type="PANTHER" id="PTHR11070">
    <property type="entry name" value="UVRD / RECB / PCRA DNA HELICASE FAMILY MEMBER"/>
    <property type="match status" value="1"/>
</dbReference>
<dbReference type="EMBL" id="LAZR01000549">
    <property type="protein sequence ID" value="KKN64612.1"/>
    <property type="molecule type" value="Genomic_DNA"/>
</dbReference>
<comment type="caution">
    <text evidence="17">The sequence shown here is derived from an EMBL/GenBank/DDBJ whole genome shotgun (WGS) entry which is preliminary data.</text>
</comment>
<dbReference type="GO" id="GO:0000725">
    <property type="term" value="P:recombinational repair"/>
    <property type="evidence" value="ECO:0007669"/>
    <property type="project" value="TreeGrafter"/>
</dbReference>
<dbReference type="Pfam" id="PF13361">
    <property type="entry name" value="UvrD_C"/>
    <property type="match status" value="2"/>
</dbReference>
<keyword evidence="10" id="KW-0413">Isomerase</keyword>
<evidence type="ECO:0000256" key="13">
    <source>
        <dbReference type="ARBA" id="ARBA00048988"/>
    </source>
</evidence>
<gene>
    <name evidence="17" type="ORF">LCGC14_0489900</name>
</gene>
<evidence type="ECO:0000256" key="14">
    <source>
        <dbReference type="SAM" id="MobiDB-lite"/>
    </source>
</evidence>
<dbReference type="InterPro" id="IPR011604">
    <property type="entry name" value="PDDEXK-like_dom_sf"/>
</dbReference>
<evidence type="ECO:0000256" key="2">
    <source>
        <dbReference type="ARBA" id="ARBA00022741"/>
    </source>
</evidence>
<keyword evidence="7" id="KW-0067">ATP-binding</keyword>
<evidence type="ECO:0000256" key="7">
    <source>
        <dbReference type="ARBA" id="ARBA00022840"/>
    </source>
</evidence>
<evidence type="ECO:0000256" key="6">
    <source>
        <dbReference type="ARBA" id="ARBA00022839"/>
    </source>
</evidence>
<protein>
    <recommendedName>
        <fullName evidence="12">DNA 3'-5' helicase</fullName>
        <ecNumber evidence="12">5.6.2.4</ecNumber>
    </recommendedName>
</protein>
<dbReference type="InterPro" id="IPR011335">
    <property type="entry name" value="Restrct_endonuc-II-like"/>
</dbReference>
<evidence type="ECO:0000313" key="17">
    <source>
        <dbReference type="EMBL" id="KKN64612.1"/>
    </source>
</evidence>
<dbReference type="Gene3D" id="3.40.50.300">
    <property type="entry name" value="P-loop containing nucleotide triphosphate hydrolases"/>
    <property type="match status" value="4"/>
</dbReference>
<keyword evidence="5" id="KW-0347">Helicase</keyword>
<evidence type="ECO:0000256" key="4">
    <source>
        <dbReference type="ARBA" id="ARBA00022801"/>
    </source>
</evidence>
<comment type="catalytic activity">
    <reaction evidence="11">
        <text>Couples ATP hydrolysis with the unwinding of duplex DNA by translocating in the 3'-5' direction.</text>
        <dbReference type="EC" id="5.6.2.4"/>
    </reaction>
</comment>
<dbReference type="Pfam" id="PF12705">
    <property type="entry name" value="PDDEXK_1"/>
    <property type="match status" value="1"/>
</dbReference>
<evidence type="ECO:0000256" key="12">
    <source>
        <dbReference type="ARBA" id="ARBA00034808"/>
    </source>
</evidence>
<keyword evidence="6" id="KW-0269">Exonuclease</keyword>
<dbReference type="GO" id="GO:0003677">
    <property type="term" value="F:DNA binding"/>
    <property type="evidence" value="ECO:0007669"/>
    <property type="project" value="UniProtKB-KW"/>
</dbReference>
<accession>A0A0F9SQ52</accession>
<dbReference type="Gene3D" id="1.10.486.10">
    <property type="entry name" value="PCRA, domain 4"/>
    <property type="match status" value="1"/>
</dbReference>
<keyword evidence="9" id="KW-0234">DNA repair</keyword>
<dbReference type="Pfam" id="PF00580">
    <property type="entry name" value="UvrD-helicase"/>
    <property type="match status" value="1"/>
</dbReference>
<name>A0A0F9SQ52_9ZZZZ</name>
<dbReference type="InterPro" id="IPR014016">
    <property type="entry name" value="UvrD-like_ATP-bd"/>
</dbReference>
<dbReference type="Gene3D" id="3.90.320.10">
    <property type="match status" value="1"/>
</dbReference>
<dbReference type="InterPro" id="IPR038726">
    <property type="entry name" value="PDDEXK_AddAB-type"/>
</dbReference>
<keyword evidence="8" id="KW-0238">DNA-binding</keyword>
<feature type="domain" description="UvrD-like helicase C-terminal" evidence="16">
    <location>
        <begin position="468"/>
        <end position="757"/>
    </location>
</feature>
<feature type="region of interest" description="Disordered" evidence="14">
    <location>
        <begin position="898"/>
        <end position="918"/>
    </location>
</feature>
<dbReference type="GO" id="GO:0043138">
    <property type="term" value="F:3'-5' DNA helicase activity"/>
    <property type="evidence" value="ECO:0007669"/>
    <property type="project" value="UniProtKB-EC"/>
</dbReference>
<feature type="domain" description="UvrD-like helicase ATP-binding" evidence="15">
    <location>
        <begin position="5"/>
        <end position="455"/>
    </location>
</feature>
<evidence type="ECO:0000256" key="1">
    <source>
        <dbReference type="ARBA" id="ARBA00022722"/>
    </source>
</evidence>
<dbReference type="PROSITE" id="PS51198">
    <property type="entry name" value="UVRD_HELICASE_ATP_BIND"/>
    <property type="match status" value="1"/>
</dbReference>
<dbReference type="InterPro" id="IPR000212">
    <property type="entry name" value="DNA_helicase_UvrD/REP"/>
</dbReference>
<dbReference type="PANTHER" id="PTHR11070:SF48">
    <property type="entry name" value="ATP-DEPENDENT HELICASE_NUCLEASE SUBUNIT A"/>
    <property type="match status" value="1"/>
</dbReference>
<sequence>MSLPKLTDQQHHAAVESAGRNTVLTSGAGCGKTAVLANRFAELLRLRRDDENPLAALVALTFTDKAALQMRQRLARLLEDLAAGADADDRVRVRRWIDQLPEARITTIHSFCTGLLRSHAIAAGVDPAFTVLADELVAGQMCDDAIRRAVLAAVESGDEDVAKLLARYSFENVTECVGKLVDWRTSYRCDDYADVDATIARWRQLVDDERAAAWDRLAGDAAVAAELVALADLPCADPTDKLAVAREERLALARAILTDPHARTEEALTKLSGRLGGIGSNKNWADAGGAKAVRHRLKAFCDRFEPYLAYCRELADADRLAAESLATLTRLADRAERFYTDAKRARGALDFVDLLACTDRLLAADPTLRTRLAEQIDQLLIDECQDTDAFQMGLLARLIGGDTDTPPAEGRLFVVGDVKQSIYRFRGAQIEVFRDLCHRLGPDSHQSLSTSFRTHAAGIAWINSLFSPLMGDAYEPIRAHRTDQPPGPSVEILLAAGDEPLASASDAVAAQAAVTAARIRDLVDSRQPVVWDADARDYRPADYRDIAILFARMTHSLDFERHLAAQDIPYYVVAGSGFFHQQEIYDVLNALRVIDNPFNDIALVGALRSSLVGLDDNALMHLAQTCRPPYLPALPSEALAGRLPPAMAEALAEIVALIRRLHGRKDAVGIDGLIDSVLDATGYEATLLTQLQGARKVGNVRLLIAHARSAAAEGMSLANFITQMDRLTLADARYEQAAVAGEGDNVVRLMTIHKAKGLEFPVVVVPDLNVGKTSPRGRLLNRPDWGLTFNPPIDGLEADEVNKLDNQPLSFHLARQREKQDDADETIRKYYVALTRHRDHLILVGADLRGSDGQLKESGSFLAQMDAIFGLTDAIDAGGEQIDYTCDGQTYPAIVRRTQAKPSRRRRRQATGDKLLAKSNDGGDFGQHVLTSAGDDAALPLVGPLPPTVGRIELPVTALCDFVHCPMLYRWRYELRVPTSALPKTEPASDSEPSTIDAATAGTFFHRCMELMDFAAPQSAGQLADRSAAEMELSAEQTAILTGELADMLDTFKGHDLYQTIAASQQTFRELDFVLSAGPATLRGQIDLLLADTDGAWRIVDYKSDRIGESPSQKELATHSAHHELQMRIYAAAATRQLGAPPAEAVLYYLRHGQTHAIQFDAAAIASVETELGQLAERLIVARRSGEFAAERTEGCEYCAYRAVCGH</sequence>
<keyword evidence="1" id="KW-0540">Nuclease</keyword>